<evidence type="ECO:0000256" key="3">
    <source>
        <dbReference type="ARBA" id="ARBA00022845"/>
    </source>
</evidence>
<evidence type="ECO:0000256" key="2">
    <source>
        <dbReference type="ARBA" id="ARBA00022795"/>
    </source>
</evidence>
<dbReference type="GO" id="GO:0006417">
    <property type="term" value="P:regulation of translation"/>
    <property type="evidence" value="ECO:0007669"/>
    <property type="project" value="UniProtKB-KW"/>
</dbReference>
<gene>
    <name evidence="4 5" type="primary">fliW</name>
    <name evidence="5" type="ORF">KS4_07280</name>
</gene>
<keyword evidence="4" id="KW-0143">Chaperone</keyword>
<keyword evidence="3 4" id="KW-0810">Translation regulation</keyword>
<comment type="similarity">
    <text evidence="4">Belongs to the FliW family.</text>
</comment>
<dbReference type="Gene3D" id="2.30.290.10">
    <property type="entry name" value="BH3618-like"/>
    <property type="match status" value="1"/>
</dbReference>
<name>A0A517YR60_9BACT</name>
<dbReference type="EMBL" id="CP036425">
    <property type="protein sequence ID" value="QDU32694.1"/>
    <property type="molecule type" value="Genomic_DNA"/>
</dbReference>
<comment type="subcellular location">
    <subcellularLocation>
        <location evidence="4">Cytoplasm</location>
    </subcellularLocation>
</comment>
<comment type="subunit">
    <text evidence="4">Interacts with translational regulator CsrA and flagellin(s).</text>
</comment>
<accession>A0A517YR60</accession>
<dbReference type="AlphaFoldDB" id="A0A517YR60"/>
<proteinExistence type="inferred from homology"/>
<dbReference type="InterPro" id="IPR024046">
    <property type="entry name" value="Flagellar_assmbl_FliW_dom_sf"/>
</dbReference>
<evidence type="ECO:0000313" key="6">
    <source>
        <dbReference type="Proteomes" id="UP000317369"/>
    </source>
</evidence>
<evidence type="ECO:0000256" key="4">
    <source>
        <dbReference type="HAMAP-Rule" id="MF_01185"/>
    </source>
</evidence>
<dbReference type="KEGG" id="pcor:KS4_07280"/>
<keyword evidence="5" id="KW-0969">Cilium</keyword>
<keyword evidence="2 4" id="KW-1005">Bacterial flagellum biogenesis</keyword>
<dbReference type="InterPro" id="IPR003775">
    <property type="entry name" value="Flagellar_assembly_factor_FliW"/>
</dbReference>
<reference evidence="5 6" key="1">
    <citation type="submission" date="2019-02" db="EMBL/GenBank/DDBJ databases">
        <title>Deep-cultivation of Planctomycetes and their phenomic and genomic characterization uncovers novel biology.</title>
        <authorList>
            <person name="Wiegand S."/>
            <person name="Jogler M."/>
            <person name="Boedeker C."/>
            <person name="Pinto D."/>
            <person name="Vollmers J."/>
            <person name="Rivas-Marin E."/>
            <person name="Kohn T."/>
            <person name="Peeters S.H."/>
            <person name="Heuer A."/>
            <person name="Rast P."/>
            <person name="Oberbeckmann S."/>
            <person name="Bunk B."/>
            <person name="Jeske O."/>
            <person name="Meyerdierks A."/>
            <person name="Storesund J.E."/>
            <person name="Kallscheuer N."/>
            <person name="Luecker S."/>
            <person name="Lage O.M."/>
            <person name="Pohl T."/>
            <person name="Merkel B.J."/>
            <person name="Hornburger P."/>
            <person name="Mueller R.-W."/>
            <person name="Bruemmer F."/>
            <person name="Labrenz M."/>
            <person name="Spormann A.M."/>
            <person name="Op den Camp H."/>
            <person name="Overmann J."/>
            <person name="Amann R."/>
            <person name="Jetten M.S.M."/>
            <person name="Mascher T."/>
            <person name="Medema M.H."/>
            <person name="Devos D.P."/>
            <person name="Kaster A.-K."/>
            <person name="Ovreas L."/>
            <person name="Rohde M."/>
            <person name="Galperin M.Y."/>
            <person name="Jogler C."/>
        </authorList>
    </citation>
    <scope>NUCLEOTIDE SEQUENCE [LARGE SCALE GENOMIC DNA]</scope>
    <source>
        <strain evidence="5 6">KS4</strain>
    </source>
</reference>
<keyword evidence="1 4" id="KW-0963">Cytoplasm</keyword>
<dbReference type="GO" id="GO:0005737">
    <property type="term" value="C:cytoplasm"/>
    <property type="evidence" value="ECO:0007669"/>
    <property type="project" value="UniProtKB-SubCell"/>
</dbReference>
<protein>
    <recommendedName>
        <fullName evidence="4">Flagellar assembly factor FliW</fullName>
    </recommendedName>
</protein>
<organism evidence="5 6">
    <name type="scientific">Poriferisphaera corsica</name>
    <dbReference type="NCBI Taxonomy" id="2528020"/>
    <lineage>
        <taxon>Bacteria</taxon>
        <taxon>Pseudomonadati</taxon>
        <taxon>Planctomycetota</taxon>
        <taxon>Phycisphaerae</taxon>
        <taxon>Phycisphaerales</taxon>
        <taxon>Phycisphaeraceae</taxon>
        <taxon>Poriferisphaera</taxon>
    </lineage>
</organism>
<dbReference type="GO" id="GO:0044780">
    <property type="term" value="P:bacterial-type flagellum assembly"/>
    <property type="evidence" value="ECO:0007669"/>
    <property type="project" value="UniProtKB-UniRule"/>
</dbReference>
<dbReference type="PANTHER" id="PTHR39190">
    <property type="entry name" value="FLAGELLAR ASSEMBLY FACTOR FLIW"/>
    <property type="match status" value="1"/>
</dbReference>
<dbReference type="HAMAP" id="MF_01185">
    <property type="entry name" value="FliW"/>
    <property type="match status" value="1"/>
</dbReference>
<dbReference type="Pfam" id="PF02623">
    <property type="entry name" value="FliW"/>
    <property type="match status" value="1"/>
</dbReference>
<sequence>MMINTSRFGEMEVDDSRVISFEKGLLGFPKYRHYVLIEAGQDSYFWWLQSIELPELAFVVTDPSLFVPTYRVPLREEQMKDMGMDSVEDAQVFVIVNKRDNVLTGNLQGPLVINVGSRNGEQLVLSDRRFTTRVPLIEIGNNLQKAASA</sequence>
<evidence type="ECO:0000313" key="5">
    <source>
        <dbReference type="EMBL" id="QDU32694.1"/>
    </source>
</evidence>
<evidence type="ECO:0000256" key="1">
    <source>
        <dbReference type="ARBA" id="ARBA00022490"/>
    </source>
</evidence>
<dbReference type="SUPFAM" id="SSF141457">
    <property type="entry name" value="BH3618-like"/>
    <property type="match status" value="1"/>
</dbReference>
<keyword evidence="5" id="KW-0282">Flagellum</keyword>
<dbReference type="Proteomes" id="UP000317369">
    <property type="component" value="Chromosome"/>
</dbReference>
<keyword evidence="6" id="KW-1185">Reference proteome</keyword>
<comment type="function">
    <text evidence="4">Acts as an anti-CsrA protein, binds CsrA and prevents it from repressing translation of its target genes, one of which is flagellin. Binds to flagellin and participates in the assembly of the flagellum.</text>
</comment>
<keyword evidence="5" id="KW-0966">Cell projection</keyword>
<dbReference type="PANTHER" id="PTHR39190:SF1">
    <property type="entry name" value="FLAGELLAR ASSEMBLY FACTOR FLIW"/>
    <property type="match status" value="1"/>
</dbReference>